<organism evidence="7 8">
    <name type="scientific">Adonisia turfae CCMR0081</name>
    <dbReference type="NCBI Taxonomy" id="2292702"/>
    <lineage>
        <taxon>Bacteria</taxon>
        <taxon>Bacillati</taxon>
        <taxon>Cyanobacteriota</taxon>
        <taxon>Adonisia</taxon>
        <taxon>Adonisia turfae</taxon>
    </lineage>
</organism>
<reference evidence="7 8" key="1">
    <citation type="journal article" date="2020" name="Microb. Ecol.">
        <title>Ecogenomics of the Marine Benthic Filamentous Cyanobacterium Adonisia.</title>
        <authorList>
            <person name="Walter J.M."/>
            <person name="Coutinho F.H."/>
            <person name="Leomil L."/>
            <person name="Hargreaves P.I."/>
            <person name="Campeao M.E."/>
            <person name="Vieira V.V."/>
            <person name="Silva B.S."/>
            <person name="Fistarol G.O."/>
            <person name="Salomon P.S."/>
            <person name="Sawabe T."/>
            <person name="Mino S."/>
            <person name="Hosokawa M."/>
            <person name="Miyashita H."/>
            <person name="Maruyama F."/>
            <person name="van Verk M.C."/>
            <person name="Dutilh B.E."/>
            <person name="Thompson C.C."/>
            <person name="Thompson F.L."/>
        </authorList>
    </citation>
    <scope>NUCLEOTIDE SEQUENCE [LARGE SCALE GENOMIC DNA]</scope>
    <source>
        <strain evidence="7 8">CCMR0081</strain>
    </source>
</reference>
<evidence type="ECO:0000256" key="1">
    <source>
        <dbReference type="ARBA" id="ARBA00022801"/>
    </source>
</evidence>
<keyword evidence="8" id="KW-1185">Reference proteome</keyword>
<evidence type="ECO:0000256" key="2">
    <source>
        <dbReference type="ARBA" id="ARBA00022963"/>
    </source>
</evidence>
<proteinExistence type="predicted"/>
<feature type="domain" description="DUF1400" evidence="6">
    <location>
        <begin position="32"/>
        <end position="166"/>
    </location>
</feature>
<dbReference type="RefSeq" id="WP_163702507.1">
    <property type="nucleotide sequence ID" value="NZ_QXHD01000004.1"/>
</dbReference>
<dbReference type="Gene3D" id="3.40.50.1820">
    <property type="entry name" value="alpha/beta hydrolase"/>
    <property type="match status" value="1"/>
</dbReference>
<evidence type="ECO:0000256" key="5">
    <source>
        <dbReference type="SAM" id="SignalP"/>
    </source>
</evidence>
<dbReference type="AlphaFoldDB" id="A0A6M0RTR1"/>
<gene>
    <name evidence="7" type="ORF">DXZ20_28715</name>
</gene>
<keyword evidence="2" id="KW-0442">Lipid degradation</keyword>
<dbReference type="Pfam" id="PF03403">
    <property type="entry name" value="PAF-AH_p_II"/>
    <property type="match status" value="1"/>
</dbReference>
<evidence type="ECO:0000256" key="4">
    <source>
        <dbReference type="SAM" id="MobiDB-lite"/>
    </source>
</evidence>
<keyword evidence="5" id="KW-0732">Signal</keyword>
<dbReference type="PANTHER" id="PTHR10272:SF13">
    <property type="entry name" value="POLY(ETHYLENE TEREPHTHALATE) HYDROLASE"/>
    <property type="match status" value="1"/>
</dbReference>
<dbReference type="PANTHER" id="PTHR10272">
    <property type="entry name" value="PLATELET-ACTIVATING FACTOR ACETYLHYDROLASE"/>
    <property type="match status" value="1"/>
</dbReference>
<dbReference type="Pfam" id="PF07176">
    <property type="entry name" value="DUF1400"/>
    <property type="match status" value="1"/>
</dbReference>
<feature type="chain" id="PRO_5027091517" evidence="5">
    <location>
        <begin position="33"/>
        <end position="614"/>
    </location>
</feature>
<feature type="region of interest" description="Disordered" evidence="4">
    <location>
        <begin position="551"/>
        <end position="595"/>
    </location>
</feature>
<dbReference type="Proteomes" id="UP000481033">
    <property type="component" value="Unassembled WGS sequence"/>
</dbReference>
<sequence>MKRVCLSAAIKGLQRLTLGMGAVLVAAIPSQAADRITFAFGPIERSIELADLEQLVEDGVLSDDLAYYARFLPDDYDIEEVRQALTWRVEEDIATINVDVVLLDRFFYTKQGEYLLNIAADFIRTEARRSDLRALRGAILVAVSDEDEGLTLLNAIRRFPSPEMRIELDRGLGLLREINRAIYETDASIALLERLGAPTGNLSEADQARLLALANQARQPGRYQVERQRLSGNAPIPADIYLPTLQGQRQRNRPTVIISHGLGNDRTSYAYLGRHLASHGFVVVNVEHPGSNAEQINALLVGQSADVVANEEFIERPRQISALLNYLEREASQFGSLINFAAVGLVGQSFGGYTALALAGATLDFEILRESCPPSSLSLNVSLLLQCQAGQLAEPSETMLSLQDGRVRAAIAINPITSVLFGEESMGQVTTPTMIFASGADTVAPALQEQLVPFTWLTQPERYLMLMRQGTHFSTIAMTETGSEAFDLPSEILGPEPELAQDYLEASSLAFLTQHLSGDMTYADLLTADGIAQLNEEPIQLTLVQELTGPTLADQLGGPPRSATDSIESPGGEPLPPDVPVMDAPVTDPATTAPPVTEVILEEPQPVLSNPSTQ</sequence>
<dbReference type="SUPFAM" id="SSF53474">
    <property type="entry name" value="alpha/beta-Hydrolases"/>
    <property type="match status" value="1"/>
</dbReference>
<keyword evidence="3" id="KW-0443">Lipid metabolism</keyword>
<dbReference type="GO" id="GO:0003847">
    <property type="term" value="F:1-alkyl-2-acetylglycerophosphocholine esterase activity"/>
    <property type="evidence" value="ECO:0007669"/>
    <property type="project" value="TreeGrafter"/>
</dbReference>
<evidence type="ECO:0000259" key="6">
    <source>
        <dbReference type="Pfam" id="PF07176"/>
    </source>
</evidence>
<dbReference type="InterPro" id="IPR029058">
    <property type="entry name" value="AB_hydrolase_fold"/>
</dbReference>
<keyword evidence="1 7" id="KW-0378">Hydrolase</keyword>
<feature type="compositionally biased region" description="Low complexity" evidence="4">
    <location>
        <begin position="583"/>
        <end position="595"/>
    </location>
</feature>
<comment type="caution">
    <text evidence="7">The sequence shown here is derived from an EMBL/GenBank/DDBJ whole genome shotgun (WGS) entry which is preliminary data.</text>
</comment>
<feature type="signal peptide" evidence="5">
    <location>
        <begin position="1"/>
        <end position="32"/>
    </location>
</feature>
<evidence type="ECO:0000256" key="3">
    <source>
        <dbReference type="ARBA" id="ARBA00023098"/>
    </source>
</evidence>
<evidence type="ECO:0000313" key="8">
    <source>
        <dbReference type="Proteomes" id="UP000481033"/>
    </source>
</evidence>
<accession>A0A6M0RTR1</accession>
<evidence type="ECO:0000313" key="7">
    <source>
        <dbReference type="EMBL" id="NEZ59556.1"/>
    </source>
</evidence>
<protein>
    <submittedName>
        <fullName evidence="7">Alpha/beta hydrolase</fullName>
    </submittedName>
</protein>
<dbReference type="GO" id="GO:0016042">
    <property type="term" value="P:lipid catabolic process"/>
    <property type="evidence" value="ECO:0007669"/>
    <property type="project" value="UniProtKB-KW"/>
</dbReference>
<dbReference type="InterPro" id="IPR010802">
    <property type="entry name" value="DUF1400"/>
</dbReference>
<dbReference type="EMBL" id="QXHD01000004">
    <property type="protein sequence ID" value="NEZ59556.1"/>
    <property type="molecule type" value="Genomic_DNA"/>
</dbReference>
<name>A0A6M0RTR1_9CYAN</name>